<evidence type="ECO:0000313" key="2">
    <source>
        <dbReference type="Proteomes" id="UP000235786"/>
    </source>
</evidence>
<proteinExistence type="predicted"/>
<gene>
    <name evidence="1" type="ORF">L207DRAFT_578387</name>
</gene>
<reference evidence="1 2" key="1">
    <citation type="submission" date="2016-04" db="EMBL/GenBank/DDBJ databases">
        <title>A degradative enzymes factory behind the ericoid mycorrhizal symbiosis.</title>
        <authorList>
            <consortium name="DOE Joint Genome Institute"/>
            <person name="Martino E."/>
            <person name="Morin E."/>
            <person name="Grelet G."/>
            <person name="Kuo A."/>
            <person name="Kohler A."/>
            <person name="Daghino S."/>
            <person name="Barry K."/>
            <person name="Choi C."/>
            <person name="Cichocki N."/>
            <person name="Clum A."/>
            <person name="Copeland A."/>
            <person name="Hainaut M."/>
            <person name="Haridas S."/>
            <person name="Labutti K."/>
            <person name="Lindquist E."/>
            <person name="Lipzen A."/>
            <person name="Khouja H.-R."/>
            <person name="Murat C."/>
            <person name="Ohm R."/>
            <person name="Olson A."/>
            <person name="Spatafora J."/>
            <person name="Veneault-Fourrey C."/>
            <person name="Henrissat B."/>
            <person name="Grigoriev I."/>
            <person name="Martin F."/>
            <person name="Perotto S."/>
        </authorList>
    </citation>
    <scope>NUCLEOTIDE SEQUENCE [LARGE SCALE GENOMIC DNA]</scope>
    <source>
        <strain evidence="1 2">F</strain>
    </source>
</reference>
<evidence type="ECO:0000313" key="1">
    <source>
        <dbReference type="EMBL" id="PMD45473.1"/>
    </source>
</evidence>
<organism evidence="1 2">
    <name type="scientific">Hyaloscypha variabilis (strain UAMH 11265 / GT02V1 / F)</name>
    <name type="common">Meliniomyces variabilis</name>
    <dbReference type="NCBI Taxonomy" id="1149755"/>
    <lineage>
        <taxon>Eukaryota</taxon>
        <taxon>Fungi</taxon>
        <taxon>Dikarya</taxon>
        <taxon>Ascomycota</taxon>
        <taxon>Pezizomycotina</taxon>
        <taxon>Leotiomycetes</taxon>
        <taxon>Helotiales</taxon>
        <taxon>Hyaloscyphaceae</taxon>
        <taxon>Hyaloscypha</taxon>
        <taxon>Hyaloscypha variabilis</taxon>
    </lineage>
</organism>
<keyword evidence="2" id="KW-1185">Reference proteome</keyword>
<accession>A0A2J6S3X4</accession>
<dbReference type="AlphaFoldDB" id="A0A2J6S3X4"/>
<name>A0A2J6S3X4_HYAVF</name>
<sequence length="143" mass="16709">MPRRLHEWVDINNLTKLPRPYNRLRRPPLYLNLRTGQHSSQLANPLIVRFICQNDAYYFDLPISIFAIPTTLNTVPYEICAAIDSHCPDFASGWLLKSVVVKWKNMGSETSLIGLTPVQRQRTFERMKNNGWLDLIEITYEVY</sequence>
<dbReference type="Proteomes" id="UP000235786">
    <property type="component" value="Unassembled WGS sequence"/>
</dbReference>
<dbReference type="OrthoDB" id="3556608at2759"/>
<dbReference type="EMBL" id="KZ613940">
    <property type="protein sequence ID" value="PMD45473.1"/>
    <property type="molecule type" value="Genomic_DNA"/>
</dbReference>
<protein>
    <submittedName>
        <fullName evidence="1">Uncharacterized protein</fullName>
    </submittedName>
</protein>